<protein>
    <recommendedName>
        <fullName evidence="2">RNA-binding S4 domain-containing protein</fullName>
    </recommendedName>
</protein>
<sequence length="261" mass="29670">MAVKEIYQHFRKEEHEKITMLNGKFEIASRDYYPILLDFLDPREQMIVTSLAGLHSGLRVEFYGGPGERERQRAMIVPELLEVSEADFEITVFELEYPEKFVKLTHRNILGAVMNVGVDRSLIGDIVVGGKIQFAVAAPYAPLFHQTLTRIRNAPVVLTEVPHESFIEPVDDGKPMSILVASFRLDAIISEVIKEGRAKSKTRVEKGKVKVNHSIVENPSFIMETGDTVSIRHFGRFKVTQLIAETKKGKYRLEVRVYRDG</sequence>
<gene>
    <name evidence="3" type="ORF">SN16_05990</name>
</gene>
<evidence type="ECO:0000313" key="3">
    <source>
        <dbReference type="EMBL" id="KIH71102.1"/>
    </source>
</evidence>
<dbReference type="RefSeq" id="WP_040105699.1">
    <property type="nucleotide sequence ID" value="NZ_CANMYM010000010.1"/>
</dbReference>
<dbReference type="Gene3D" id="3.30.1370.160">
    <property type="match status" value="1"/>
</dbReference>
<dbReference type="PANTHER" id="PTHR13633:SF3">
    <property type="entry name" value="MITOCHONDRIAL TRANSCRIPTION RESCUE FACTOR 1"/>
    <property type="match status" value="1"/>
</dbReference>
<evidence type="ECO:0000259" key="2">
    <source>
        <dbReference type="SMART" id="SM00363"/>
    </source>
</evidence>
<feature type="domain" description="RNA-binding S4" evidence="2">
    <location>
        <begin position="183"/>
        <end position="240"/>
    </location>
</feature>
<evidence type="ECO:0000313" key="4">
    <source>
        <dbReference type="Proteomes" id="UP000031546"/>
    </source>
</evidence>
<dbReference type="Proteomes" id="UP000031546">
    <property type="component" value="Unassembled WGS sequence"/>
</dbReference>
<dbReference type="AlphaFoldDB" id="A0A0C2E6Z8"/>
<organism evidence="3 4">
    <name type="scientific">Salinicoccus roseus</name>
    <dbReference type="NCBI Taxonomy" id="45670"/>
    <lineage>
        <taxon>Bacteria</taxon>
        <taxon>Bacillati</taxon>
        <taxon>Bacillota</taxon>
        <taxon>Bacilli</taxon>
        <taxon>Bacillales</taxon>
        <taxon>Staphylococcaceae</taxon>
        <taxon>Salinicoccus</taxon>
    </lineage>
</organism>
<keyword evidence="1" id="KW-0694">RNA-binding</keyword>
<name>A0A0C2E6Z8_9STAP</name>
<dbReference type="SMART" id="SM00363">
    <property type="entry name" value="S4"/>
    <property type="match status" value="1"/>
</dbReference>
<dbReference type="InterPro" id="IPR012677">
    <property type="entry name" value="Nucleotide-bd_a/b_plait_sf"/>
</dbReference>
<comment type="caution">
    <text evidence="3">The sequence shown here is derived from an EMBL/GenBank/DDBJ whole genome shotgun (WGS) entry which is preliminary data.</text>
</comment>
<dbReference type="Pfam" id="PF17774">
    <property type="entry name" value="YlmH_RBD"/>
    <property type="match status" value="1"/>
</dbReference>
<dbReference type="CDD" id="cd00165">
    <property type="entry name" value="S4"/>
    <property type="match status" value="1"/>
</dbReference>
<dbReference type="InterPro" id="IPR002942">
    <property type="entry name" value="S4_RNA-bd"/>
</dbReference>
<dbReference type="Gene3D" id="3.10.290.10">
    <property type="entry name" value="RNA-binding S4 domain"/>
    <property type="match status" value="1"/>
</dbReference>
<dbReference type="EMBL" id="JXII01000004">
    <property type="protein sequence ID" value="KIH71102.1"/>
    <property type="molecule type" value="Genomic_DNA"/>
</dbReference>
<dbReference type="InterPro" id="IPR036986">
    <property type="entry name" value="S4_RNA-bd_sf"/>
</dbReference>
<reference evidence="3 4" key="1">
    <citation type="submission" date="2015-01" db="EMBL/GenBank/DDBJ databases">
        <title>Genome sequences of high lactate-tolerant strain Salinicoccus roseus W12 with industrial interest.</title>
        <authorList>
            <person name="Wang H."/>
            <person name="Yu B."/>
        </authorList>
    </citation>
    <scope>NUCLEOTIDE SEQUENCE [LARGE SCALE GENOMIC DNA]</scope>
    <source>
        <strain evidence="3 4">W12</strain>
    </source>
</reference>
<dbReference type="PROSITE" id="PS50889">
    <property type="entry name" value="S4"/>
    <property type="match status" value="1"/>
</dbReference>
<dbReference type="STRING" id="45670.SN16_05990"/>
<dbReference type="GO" id="GO:0003723">
    <property type="term" value="F:RNA binding"/>
    <property type="evidence" value="ECO:0007669"/>
    <property type="project" value="UniProtKB-KW"/>
</dbReference>
<dbReference type="InterPro" id="IPR040591">
    <property type="entry name" value="RqcP2_RBD"/>
</dbReference>
<dbReference type="Pfam" id="PF01479">
    <property type="entry name" value="S4"/>
    <property type="match status" value="1"/>
</dbReference>
<evidence type="ECO:0000256" key="1">
    <source>
        <dbReference type="PROSITE-ProRule" id="PRU00182"/>
    </source>
</evidence>
<proteinExistence type="predicted"/>
<dbReference type="PANTHER" id="PTHR13633">
    <property type="entry name" value="MITOCHONDRIAL TRANSCRIPTION RESCUE FACTOR 1"/>
    <property type="match status" value="1"/>
</dbReference>
<dbReference type="Gene3D" id="3.30.70.330">
    <property type="match status" value="1"/>
</dbReference>
<dbReference type="SUPFAM" id="SSF55174">
    <property type="entry name" value="Alpha-L RNA-binding motif"/>
    <property type="match status" value="1"/>
</dbReference>
<accession>A0A0C2E6Z8</accession>